<accession>A0A4R1PN47</accession>
<protein>
    <submittedName>
        <fullName evidence="1">Uncharacterized protein</fullName>
    </submittedName>
</protein>
<reference evidence="1 2" key="1">
    <citation type="submission" date="2019-03" db="EMBL/GenBank/DDBJ databases">
        <title>Genomic Encyclopedia of Type Strains, Phase IV (KMG-IV): sequencing the most valuable type-strain genomes for metagenomic binning, comparative biology and taxonomic classification.</title>
        <authorList>
            <person name="Goeker M."/>
        </authorList>
    </citation>
    <scope>NUCLEOTIDE SEQUENCE [LARGE SCALE GENOMIC DNA]</scope>
    <source>
        <strain evidence="1 2">DSM 15969</strain>
    </source>
</reference>
<dbReference type="RefSeq" id="WP_132083743.1">
    <property type="nucleotide sequence ID" value="NZ_SLUI01000027.1"/>
</dbReference>
<name>A0A4R1PN47_9FIRM</name>
<keyword evidence="2" id="KW-1185">Reference proteome</keyword>
<organism evidence="1 2">
    <name type="scientific">Anaerospora hongkongensis</name>
    <dbReference type="NCBI Taxonomy" id="244830"/>
    <lineage>
        <taxon>Bacteria</taxon>
        <taxon>Bacillati</taxon>
        <taxon>Bacillota</taxon>
        <taxon>Negativicutes</taxon>
        <taxon>Selenomonadales</taxon>
        <taxon>Sporomusaceae</taxon>
        <taxon>Anaerospora</taxon>
    </lineage>
</organism>
<comment type="caution">
    <text evidence="1">The sequence shown here is derived from an EMBL/GenBank/DDBJ whole genome shotgun (WGS) entry which is preliminary data.</text>
</comment>
<dbReference type="OrthoDB" id="3910572at2"/>
<evidence type="ECO:0000313" key="1">
    <source>
        <dbReference type="EMBL" id="TCL31760.1"/>
    </source>
</evidence>
<dbReference type="AlphaFoldDB" id="A0A4R1PN47"/>
<sequence length="683" mass="77400">MKIHSKEGLAVDYQQWNTCLRDYFFNPDAAGKEVVLFADRPLINRLGARHGADVDDFIRAVTDGTQGTGWNSVCQNAYRKFKDWRDSWGRPQYIGYLVFFVLAAGQDGDYSVNAYYPRLNKLLGLPVNSGSPASFNRMYQLWEDLEVWSKSDMMETLGRFTARVRGRWIHVGLPLSQTLLTAEEKSSLPSFYASSGFDPTSPPSGLLLGRRMLAEPGLLHARTRRILQKQEDGMHHLKDSLIEYVLADLSEWDGSTGTVGSGTENSGGRVYGALRIGLHYDPVSWIVKTTVRFKTNRDLPEEEMLFIRLRDKSFWKCNNSIQSWTTEFSSVADKRLLDASQLNWLHGEAFSDEEGNWKVQLKGSSVRVFMEGIREKLPRWIETNRIDNNGKYLLACSASHADDISLWGTESCEVFRSLSVDDGLPEGWRLYELTNIRESHPVIDVLQLPSMHSVTFSGGLRTGRGNKFFAFAPPEVVVEGISGDYEVTVSGQKAGRTESGTWVLPPGMPSGQPVQVEVIAGDAVIKTSFQLEEPSIAPDYTSFKRDRYGKKMEVDDNYCTVSGADVRGGIVQEFPAYTPGLPTYLSHRIKFLGTVPGQIAEWPGRSIPFEWQPVWAIARVKRDKWQAYYIGAVQEISHSPVFRRELHEWKKWKKAFTYLNVSPPRFDLATVLWRHYKEGARRL</sequence>
<dbReference type="Proteomes" id="UP000295063">
    <property type="component" value="Unassembled WGS sequence"/>
</dbReference>
<proteinExistence type="predicted"/>
<gene>
    <name evidence="1" type="ORF">EV210_12712</name>
</gene>
<evidence type="ECO:0000313" key="2">
    <source>
        <dbReference type="Proteomes" id="UP000295063"/>
    </source>
</evidence>
<dbReference type="EMBL" id="SLUI01000027">
    <property type="protein sequence ID" value="TCL31760.1"/>
    <property type="molecule type" value="Genomic_DNA"/>
</dbReference>